<name>A0A1J6JUN4_NICAT</name>
<feature type="non-terminal residue" evidence="4">
    <location>
        <position position="1"/>
    </location>
</feature>
<feature type="domain" description="CCHC-type" evidence="3">
    <location>
        <begin position="144"/>
        <end position="159"/>
    </location>
</feature>
<dbReference type="InterPro" id="IPR001878">
    <property type="entry name" value="Znf_CCHC"/>
</dbReference>
<accession>A0A1J6JUN4</accession>
<dbReference type="GO" id="GO:0008270">
    <property type="term" value="F:zinc ion binding"/>
    <property type="evidence" value="ECO:0007669"/>
    <property type="project" value="UniProtKB-KW"/>
</dbReference>
<reference evidence="4" key="1">
    <citation type="submission" date="2016-11" db="EMBL/GenBank/DDBJ databases">
        <title>The genome of Nicotiana attenuata.</title>
        <authorList>
            <person name="Xu S."/>
            <person name="Brockmoeller T."/>
            <person name="Gaquerel E."/>
            <person name="Navarro A."/>
            <person name="Kuhl H."/>
            <person name="Gase K."/>
            <person name="Ling Z."/>
            <person name="Zhou W."/>
            <person name="Kreitzer C."/>
            <person name="Stanke M."/>
            <person name="Tang H."/>
            <person name="Lyons E."/>
            <person name="Pandey P."/>
            <person name="Pandey S.P."/>
            <person name="Timmermann B."/>
            <person name="Baldwin I.T."/>
        </authorList>
    </citation>
    <scope>NUCLEOTIDE SEQUENCE [LARGE SCALE GENOMIC DNA]</scope>
    <source>
        <strain evidence="4">UT</strain>
    </source>
</reference>
<keyword evidence="1" id="KW-0862">Zinc</keyword>
<dbReference type="GO" id="GO:0003676">
    <property type="term" value="F:nucleic acid binding"/>
    <property type="evidence" value="ECO:0007669"/>
    <property type="project" value="InterPro"/>
</dbReference>
<evidence type="ECO:0000259" key="3">
    <source>
        <dbReference type="PROSITE" id="PS50158"/>
    </source>
</evidence>
<dbReference type="InterPro" id="IPR036875">
    <property type="entry name" value="Znf_CCHC_sf"/>
</dbReference>
<evidence type="ECO:0000256" key="1">
    <source>
        <dbReference type="PROSITE-ProRule" id="PRU00047"/>
    </source>
</evidence>
<dbReference type="EMBL" id="MJEQ01005615">
    <property type="protein sequence ID" value="OIT20196.1"/>
    <property type="molecule type" value="Genomic_DNA"/>
</dbReference>
<feature type="region of interest" description="Disordered" evidence="2">
    <location>
        <begin position="1"/>
        <end position="20"/>
    </location>
</feature>
<dbReference type="Gramene" id="OIT20196">
    <property type="protein sequence ID" value="OIT20196"/>
    <property type="gene ID" value="A4A49_65680"/>
</dbReference>
<dbReference type="OMA" id="GSHDYAR"/>
<dbReference type="SUPFAM" id="SSF57756">
    <property type="entry name" value="Retrovirus zinc finger-like domains"/>
    <property type="match status" value="1"/>
</dbReference>
<proteinExistence type="predicted"/>
<evidence type="ECO:0000313" key="4">
    <source>
        <dbReference type="EMBL" id="OIT20196.1"/>
    </source>
</evidence>
<keyword evidence="1" id="KW-0863">Zinc-finger</keyword>
<evidence type="ECO:0000313" key="5">
    <source>
        <dbReference type="Proteomes" id="UP000187609"/>
    </source>
</evidence>
<feature type="non-terminal residue" evidence="4">
    <location>
        <position position="214"/>
    </location>
</feature>
<keyword evidence="1" id="KW-0479">Metal-binding</keyword>
<dbReference type="Proteomes" id="UP000187609">
    <property type="component" value="Unassembled WGS sequence"/>
</dbReference>
<keyword evidence="5" id="KW-1185">Reference proteome</keyword>
<dbReference type="SMR" id="A0A1J6JUN4"/>
<dbReference type="PROSITE" id="PS50158">
    <property type="entry name" value="ZF_CCHC"/>
    <property type="match status" value="1"/>
</dbReference>
<organism evidence="4 5">
    <name type="scientific">Nicotiana attenuata</name>
    <name type="common">Coyote tobacco</name>
    <dbReference type="NCBI Taxonomy" id="49451"/>
    <lineage>
        <taxon>Eukaryota</taxon>
        <taxon>Viridiplantae</taxon>
        <taxon>Streptophyta</taxon>
        <taxon>Embryophyta</taxon>
        <taxon>Tracheophyta</taxon>
        <taxon>Spermatophyta</taxon>
        <taxon>Magnoliopsida</taxon>
        <taxon>eudicotyledons</taxon>
        <taxon>Gunneridae</taxon>
        <taxon>Pentapetalae</taxon>
        <taxon>asterids</taxon>
        <taxon>lamiids</taxon>
        <taxon>Solanales</taxon>
        <taxon>Solanaceae</taxon>
        <taxon>Nicotianoideae</taxon>
        <taxon>Nicotianeae</taxon>
        <taxon>Nicotiana</taxon>
    </lineage>
</organism>
<dbReference type="AlphaFoldDB" id="A0A1J6JUN4"/>
<sequence>HEPPPQGVCHGREGDASVSGRLDIDPTEAGLAALNQRIEIVEGNFASLESTALEEIGDVKEAVDMLTEEHRDGLTNLELKLTEGVSALHGEIEALKQQLETARLAGGAFAAANTGRDFKREEHRSHWRDRYNEKKKANGPRNGCYLCKDPGHGYKDCPSSGKLSALIAAERRQTDGAAQGGAHAGEGAAQERQDVAHLGHIMLGALLTKEPTLK</sequence>
<protein>
    <recommendedName>
        <fullName evidence="3">CCHC-type domain-containing protein</fullName>
    </recommendedName>
</protein>
<comment type="caution">
    <text evidence="4">The sequence shown here is derived from an EMBL/GenBank/DDBJ whole genome shotgun (WGS) entry which is preliminary data.</text>
</comment>
<evidence type="ECO:0000256" key="2">
    <source>
        <dbReference type="SAM" id="MobiDB-lite"/>
    </source>
</evidence>
<gene>
    <name evidence="4" type="ORF">A4A49_65680</name>
</gene>